<evidence type="ECO:0000313" key="2">
    <source>
        <dbReference type="EMBL" id="EFJ22903.1"/>
    </source>
</evidence>
<protein>
    <recommendedName>
        <fullName evidence="1">Alpha/beta hydrolase fold-3 domain-containing protein</fullName>
    </recommendedName>
</protein>
<dbReference type="HOGENOM" id="CLU_409058_0_0_1"/>
<dbReference type="Gramene" id="EFJ22903">
    <property type="protein sequence ID" value="EFJ22903"/>
    <property type="gene ID" value="SELMODRAFT_443107"/>
</dbReference>
<sequence>MAAQLRRKLWDESVILGQVLDTLGHRQWQYSAFYSAVEFALCRLEHRIQRVWSNACKQANVREYAATNAIVRERLSYLSDDELCYYGIWSDDLTYTNVRLCVDSYKRRPTSIEAVQEELQQQQQQQEMPLLSPPLIKYIRAKPSIPRDIRGRGPGLQKFRQELVSWVERDLFGGVGSLEMQARLVFDARVLAHEWEELFGFRCCEYELLVDKNLSTPDVVFNENCGPFDQEKYDKLVVQLEAGKMIAVCCGFNKLSTWPGNACVDLFNFQVGGVEELIKRDSARSMLTQETMFFSECMLLDGSRPSDIVGGCLDKTSVVDHSVQHEKDHLYAMVDGRLSELMKTQWLAACQKRSYGHLYVNRAEQGHLTPEKLTQKALLRKKRSLRATPVVEELQQQQQQQQQRRQEMPLLSLPLIKYIRAKPSIHSVDAKANVGVREVVAPNTFVAQVITQTGRPTHLAPKNGRRGAQSSGNQIGGFVFAEDGSPPTGPAWFFAEVPANPASIDGVASRDVILDKDRGLWVRVFRLEELENRTLPIVIFYHGGGFVYMSAANAIFHRFCEALSRKLGAIVVSVNYRLAPEHRLPAAYDDGYDALNWVREIAKSSSDQDAFAHADFSKIFVMGDSAGGNLAARVALRAAQDGIPLAGQILLQPFYGGTSRTESELRLGPPTR</sequence>
<dbReference type="InterPro" id="IPR050466">
    <property type="entry name" value="Carboxylest/Gibb_receptor"/>
</dbReference>
<dbReference type="InParanoid" id="D8RYH5"/>
<proteinExistence type="predicted"/>
<keyword evidence="3" id="KW-1185">Reference proteome</keyword>
<dbReference type="PANTHER" id="PTHR23024">
    <property type="entry name" value="ARYLACETAMIDE DEACETYLASE"/>
    <property type="match status" value="1"/>
</dbReference>
<dbReference type="SUPFAM" id="SSF53474">
    <property type="entry name" value="alpha/beta-Hydrolases"/>
    <property type="match status" value="1"/>
</dbReference>
<name>D8RYH5_SELML</name>
<evidence type="ECO:0000259" key="1">
    <source>
        <dbReference type="Pfam" id="PF07859"/>
    </source>
</evidence>
<organism evidence="3">
    <name type="scientific">Selaginella moellendorffii</name>
    <name type="common">Spikemoss</name>
    <dbReference type="NCBI Taxonomy" id="88036"/>
    <lineage>
        <taxon>Eukaryota</taxon>
        <taxon>Viridiplantae</taxon>
        <taxon>Streptophyta</taxon>
        <taxon>Embryophyta</taxon>
        <taxon>Tracheophyta</taxon>
        <taxon>Lycopodiopsida</taxon>
        <taxon>Selaginellales</taxon>
        <taxon>Selaginellaceae</taxon>
        <taxon>Selaginella</taxon>
    </lineage>
</organism>
<dbReference type="KEGG" id="smo:SELMODRAFT_443107"/>
<dbReference type="PANTHER" id="PTHR23024:SF113">
    <property type="entry name" value="CARBOXYLESTERASE 8-RELATED"/>
    <property type="match status" value="1"/>
</dbReference>
<dbReference type="AlphaFoldDB" id="D8RYH5"/>
<dbReference type="InterPro" id="IPR029058">
    <property type="entry name" value="AB_hydrolase_fold"/>
</dbReference>
<gene>
    <name evidence="2" type="ORF">SELMODRAFT_443107</name>
</gene>
<dbReference type="EMBL" id="GL377594">
    <property type="protein sequence ID" value="EFJ22903.1"/>
    <property type="molecule type" value="Genomic_DNA"/>
</dbReference>
<evidence type="ECO:0000313" key="3">
    <source>
        <dbReference type="Proteomes" id="UP000001514"/>
    </source>
</evidence>
<dbReference type="STRING" id="88036.D8RYH5"/>
<reference evidence="2 3" key="1">
    <citation type="journal article" date="2011" name="Science">
        <title>The Selaginella genome identifies genetic changes associated with the evolution of vascular plants.</title>
        <authorList>
            <person name="Banks J.A."/>
            <person name="Nishiyama T."/>
            <person name="Hasebe M."/>
            <person name="Bowman J.L."/>
            <person name="Gribskov M."/>
            <person name="dePamphilis C."/>
            <person name="Albert V.A."/>
            <person name="Aono N."/>
            <person name="Aoyama T."/>
            <person name="Ambrose B.A."/>
            <person name="Ashton N.W."/>
            <person name="Axtell M.J."/>
            <person name="Barker E."/>
            <person name="Barker M.S."/>
            <person name="Bennetzen J.L."/>
            <person name="Bonawitz N.D."/>
            <person name="Chapple C."/>
            <person name="Cheng C."/>
            <person name="Correa L.G."/>
            <person name="Dacre M."/>
            <person name="DeBarry J."/>
            <person name="Dreyer I."/>
            <person name="Elias M."/>
            <person name="Engstrom E.M."/>
            <person name="Estelle M."/>
            <person name="Feng L."/>
            <person name="Finet C."/>
            <person name="Floyd S.K."/>
            <person name="Frommer W.B."/>
            <person name="Fujita T."/>
            <person name="Gramzow L."/>
            <person name="Gutensohn M."/>
            <person name="Harholt J."/>
            <person name="Hattori M."/>
            <person name="Heyl A."/>
            <person name="Hirai T."/>
            <person name="Hiwatashi Y."/>
            <person name="Ishikawa M."/>
            <person name="Iwata M."/>
            <person name="Karol K.G."/>
            <person name="Koehler B."/>
            <person name="Kolukisaoglu U."/>
            <person name="Kubo M."/>
            <person name="Kurata T."/>
            <person name="Lalonde S."/>
            <person name="Li K."/>
            <person name="Li Y."/>
            <person name="Litt A."/>
            <person name="Lyons E."/>
            <person name="Manning G."/>
            <person name="Maruyama T."/>
            <person name="Michael T.P."/>
            <person name="Mikami K."/>
            <person name="Miyazaki S."/>
            <person name="Morinaga S."/>
            <person name="Murata T."/>
            <person name="Mueller-Roeber B."/>
            <person name="Nelson D.R."/>
            <person name="Obara M."/>
            <person name="Oguri Y."/>
            <person name="Olmstead R.G."/>
            <person name="Onodera N."/>
            <person name="Petersen B.L."/>
            <person name="Pils B."/>
            <person name="Prigge M."/>
            <person name="Rensing S.A."/>
            <person name="Riano-Pachon D.M."/>
            <person name="Roberts A.W."/>
            <person name="Sato Y."/>
            <person name="Scheller H.V."/>
            <person name="Schulz B."/>
            <person name="Schulz C."/>
            <person name="Shakirov E.V."/>
            <person name="Shibagaki N."/>
            <person name="Shinohara N."/>
            <person name="Shippen D.E."/>
            <person name="Soerensen I."/>
            <person name="Sotooka R."/>
            <person name="Sugimoto N."/>
            <person name="Sugita M."/>
            <person name="Sumikawa N."/>
            <person name="Tanurdzic M."/>
            <person name="Theissen G."/>
            <person name="Ulvskov P."/>
            <person name="Wakazuki S."/>
            <person name="Weng J.K."/>
            <person name="Willats W.W."/>
            <person name="Wipf D."/>
            <person name="Wolf P.G."/>
            <person name="Yang L."/>
            <person name="Zimmer A.D."/>
            <person name="Zhu Q."/>
            <person name="Mitros T."/>
            <person name="Hellsten U."/>
            <person name="Loque D."/>
            <person name="Otillar R."/>
            <person name="Salamov A."/>
            <person name="Schmutz J."/>
            <person name="Shapiro H."/>
            <person name="Lindquist E."/>
            <person name="Lucas S."/>
            <person name="Rokhsar D."/>
            <person name="Grigoriev I.V."/>
        </authorList>
    </citation>
    <scope>NUCLEOTIDE SEQUENCE [LARGE SCALE GENOMIC DNA]</scope>
</reference>
<feature type="domain" description="Alpha/beta hydrolase fold-3" evidence="1">
    <location>
        <begin position="538"/>
        <end position="664"/>
    </location>
</feature>
<dbReference type="Pfam" id="PF07859">
    <property type="entry name" value="Abhydrolase_3"/>
    <property type="match status" value="1"/>
</dbReference>
<dbReference type="Proteomes" id="UP000001514">
    <property type="component" value="Unassembled WGS sequence"/>
</dbReference>
<dbReference type="eggNOG" id="KOG1515">
    <property type="taxonomic scope" value="Eukaryota"/>
</dbReference>
<accession>D8RYH5</accession>
<dbReference type="Gene3D" id="3.40.50.1820">
    <property type="entry name" value="alpha/beta hydrolase"/>
    <property type="match status" value="1"/>
</dbReference>
<dbReference type="InterPro" id="IPR013094">
    <property type="entry name" value="AB_hydrolase_3"/>
</dbReference>
<dbReference type="GO" id="GO:0016787">
    <property type="term" value="F:hydrolase activity"/>
    <property type="evidence" value="ECO:0007669"/>
    <property type="project" value="InterPro"/>
</dbReference>